<evidence type="ECO:0000313" key="3">
    <source>
        <dbReference type="Proteomes" id="UP000280507"/>
    </source>
</evidence>
<name>A0A3M8Q1R6_9GAMM</name>
<dbReference type="InterPro" id="IPR000595">
    <property type="entry name" value="cNMP-bd_dom"/>
</dbReference>
<organism evidence="2 3">
    <name type="scientific">Marinomonas hwangdonensis</name>
    <dbReference type="NCBI Taxonomy" id="1053647"/>
    <lineage>
        <taxon>Bacteria</taxon>
        <taxon>Pseudomonadati</taxon>
        <taxon>Pseudomonadota</taxon>
        <taxon>Gammaproteobacteria</taxon>
        <taxon>Oceanospirillales</taxon>
        <taxon>Oceanospirillaceae</taxon>
        <taxon>Marinomonas</taxon>
    </lineage>
</organism>
<evidence type="ECO:0000259" key="1">
    <source>
        <dbReference type="PROSITE" id="PS50042"/>
    </source>
</evidence>
<dbReference type="SMART" id="SM00100">
    <property type="entry name" value="cNMP"/>
    <property type="match status" value="1"/>
</dbReference>
<dbReference type="RefSeq" id="WP_123096016.1">
    <property type="nucleotide sequence ID" value="NZ_RIZG01000006.1"/>
</dbReference>
<dbReference type="PROSITE" id="PS50042">
    <property type="entry name" value="CNMP_BINDING_3"/>
    <property type="match status" value="1"/>
</dbReference>
<reference evidence="2 3" key="1">
    <citation type="journal article" date="2012" name="Int. J. Syst. Evol. Microbiol.">
        <title>Marinomonas hwangdonensis sp. nov., isolated from seawater.</title>
        <authorList>
            <person name="Jung Y.T."/>
            <person name="Oh T.K."/>
            <person name="Yoon J.H."/>
        </authorList>
    </citation>
    <scope>NUCLEOTIDE SEQUENCE [LARGE SCALE GENOMIC DNA]</scope>
    <source>
        <strain evidence="2 3">HDW-15</strain>
    </source>
</reference>
<dbReference type="CDD" id="cd00038">
    <property type="entry name" value="CAP_ED"/>
    <property type="match status" value="1"/>
</dbReference>
<dbReference type="Proteomes" id="UP000280507">
    <property type="component" value="Unassembled WGS sequence"/>
</dbReference>
<proteinExistence type="predicted"/>
<gene>
    <name evidence="2" type="ORF">EBI00_11180</name>
</gene>
<accession>A0A3M8Q1R6</accession>
<dbReference type="AlphaFoldDB" id="A0A3M8Q1R6"/>
<sequence length="171" mass="19145">MNPVTLKTPNKKLSDALSLSRLKNASIFGALSDSGIQFLLDQGKLHTFEKDDEIFAYGDKGNSFYVVLEGELDFYKQHDSKKRLTRTIYFGEAIGFVSMIALHQRVGSLVAVKSGILVEVSSDVFSDFHDRHPFDFGILLMNLARDMGRTIRELSNALVENDVAINKKSLK</sequence>
<keyword evidence="3" id="KW-1185">Reference proteome</keyword>
<dbReference type="InterPro" id="IPR018490">
    <property type="entry name" value="cNMP-bd_dom_sf"/>
</dbReference>
<dbReference type="OrthoDB" id="5740565at2"/>
<dbReference type="Pfam" id="PF00027">
    <property type="entry name" value="cNMP_binding"/>
    <property type="match status" value="1"/>
</dbReference>
<comment type="caution">
    <text evidence="2">The sequence shown here is derived from an EMBL/GenBank/DDBJ whole genome shotgun (WGS) entry which is preliminary data.</text>
</comment>
<dbReference type="SUPFAM" id="SSF51206">
    <property type="entry name" value="cAMP-binding domain-like"/>
    <property type="match status" value="1"/>
</dbReference>
<dbReference type="InterPro" id="IPR014710">
    <property type="entry name" value="RmlC-like_jellyroll"/>
</dbReference>
<dbReference type="EMBL" id="RIZG01000006">
    <property type="protein sequence ID" value="RNF50033.1"/>
    <property type="molecule type" value="Genomic_DNA"/>
</dbReference>
<dbReference type="Gene3D" id="2.60.120.10">
    <property type="entry name" value="Jelly Rolls"/>
    <property type="match status" value="1"/>
</dbReference>
<protein>
    <submittedName>
        <fullName evidence="2">Cyclic nucleotide-binding domain-containing protein</fullName>
    </submittedName>
</protein>
<feature type="domain" description="Cyclic nucleotide-binding" evidence="1">
    <location>
        <begin position="27"/>
        <end position="125"/>
    </location>
</feature>
<evidence type="ECO:0000313" key="2">
    <source>
        <dbReference type="EMBL" id="RNF50033.1"/>
    </source>
</evidence>